<evidence type="ECO:0000256" key="4">
    <source>
        <dbReference type="ARBA" id="ARBA00022475"/>
    </source>
</evidence>
<evidence type="ECO:0000256" key="11">
    <source>
        <dbReference type="SAM" id="Phobius"/>
    </source>
</evidence>
<evidence type="ECO:0000256" key="8">
    <source>
        <dbReference type="ARBA" id="ARBA00022989"/>
    </source>
</evidence>
<evidence type="ECO:0000256" key="9">
    <source>
        <dbReference type="ARBA" id="ARBA00023136"/>
    </source>
</evidence>
<keyword evidence="7" id="KW-0653">Protein transport</keyword>
<dbReference type="PRINTS" id="PR01374">
    <property type="entry name" value="TONBPROTEIN"/>
</dbReference>
<dbReference type="InterPro" id="IPR003538">
    <property type="entry name" value="TonB"/>
</dbReference>
<feature type="transmembrane region" description="Helical" evidence="11">
    <location>
        <begin position="41"/>
        <end position="61"/>
    </location>
</feature>
<dbReference type="RefSeq" id="WP_377130513.1">
    <property type="nucleotide sequence ID" value="NZ_JBHUON010000040.1"/>
</dbReference>
<evidence type="ECO:0000256" key="10">
    <source>
        <dbReference type="SAM" id="MobiDB-lite"/>
    </source>
</evidence>
<comment type="subcellular location">
    <subcellularLocation>
        <location evidence="1">Cell inner membrane</location>
        <topology evidence="1">Single-pass membrane protein</topology>
        <orientation evidence="1">Periplasmic side</orientation>
    </subcellularLocation>
</comment>
<evidence type="ECO:0000256" key="7">
    <source>
        <dbReference type="ARBA" id="ARBA00022927"/>
    </source>
</evidence>
<feature type="domain" description="TonB C-terminal" evidence="12">
    <location>
        <begin position="185"/>
        <end position="277"/>
    </location>
</feature>
<dbReference type="InterPro" id="IPR037682">
    <property type="entry name" value="TonB_C"/>
</dbReference>
<dbReference type="Gene3D" id="3.30.1150.10">
    <property type="match status" value="1"/>
</dbReference>
<keyword evidence="5" id="KW-0997">Cell inner membrane</keyword>
<dbReference type="SUPFAM" id="SSF74653">
    <property type="entry name" value="TolA/TonB C-terminal domain"/>
    <property type="match status" value="1"/>
</dbReference>
<dbReference type="PANTHER" id="PTHR33446:SF2">
    <property type="entry name" value="PROTEIN TONB"/>
    <property type="match status" value="1"/>
</dbReference>
<dbReference type="NCBIfam" id="TIGR01352">
    <property type="entry name" value="tonB_Cterm"/>
    <property type="match status" value="1"/>
</dbReference>
<sequence length="277" mass="29708">MLISNSNLYKTEWLDLVFDKRNKDYGAFAIRKHYADNVVKAMAITFVTAIVVAFTVGKLIAAKPVMDKWTEVKTDLTFIAPPPPKKVEPPKPKTSEPASAPKAVVLAKSAALPPPVVTPDIDALDIPIIDNKTNVGQTTVTTGIDAAPIGGGGEGGTGTAGTGLADPEVDAAPMLSPEKMPEPMNSMQGWTKFLQNTIRYPGVASSNGISGKVIVSFIVEKDGQLTNFKLERGQGYGLDEEAIRVLKLAKPWKPGMQNGRPVRVKLTLPIAFMLEEN</sequence>
<dbReference type="InterPro" id="IPR051045">
    <property type="entry name" value="TonB-dependent_transducer"/>
</dbReference>
<protein>
    <submittedName>
        <fullName evidence="13">Energy transducer TonB</fullName>
    </submittedName>
</protein>
<keyword evidence="8 11" id="KW-1133">Transmembrane helix</keyword>
<evidence type="ECO:0000256" key="6">
    <source>
        <dbReference type="ARBA" id="ARBA00022692"/>
    </source>
</evidence>
<evidence type="ECO:0000256" key="3">
    <source>
        <dbReference type="ARBA" id="ARBA00022448"/>
    </source>
</evidence>
<feature type="compositionally biased region" description="Basic and acidic residues" evidence="10">
    <location>
        <begin position="85"/>
        <end position="94"/>
    </location>
</feature>
<feature type="compositionally biased region" description="Gly residues" evidence="10">
    <location>
        <begin position="149"/>
        <end position="161"/>
    </location>
</feature>
<keyword evidence="9 11" id="KW-0472">Membrane</keyword>
<evidence type="ECO:0000256" key="2">
    <source>
        <dbReference type="ARBA" id="ARBA00006555"/>
    </source>
</evidence>
<feature type="region of interest" description="Disordered" evidence="10">
    <location>
        <begin position="145"/>
        <end position="166"/>
    </location>
</feature>
<dbReference type="InterPro" id="IPR006260">
    <property type="entry name" value="TonB/TolA_C"/>
</dbReference>
<dbReference type="Proteomes" id="UP001597601">
    <property type="component" value="Unassembled WGS sequence"/>
</dbReference>
<proteinExistence type="inferred from homology"/>
<evidence type="ECO:0000256" key="1">
    <source>
        <dbReference type="ARBA" id="ARBA00004383"/>
    </source>
</evidence>
<gene>
    <name evidence="13" type="ORF">ACFSYC_19370</name>
</gene>
<organism evidence="13 14">
    <name type="scientific">Mucilaginibacter antarcticus</name>
    <dbReference type="NCBI Taxonomy" id="1855725"/>
    <lineage>
        <taxon>Bacteria</taxon>
        <taxon>Pseudomonadati</taxon>
        <taxon>Bacteroidota</taxon>
        <taxon>Sphingobacteriia</taxon>
        <taxon>Sphingobacteriales</taxon>
        <taxon>Sphingobacteriaceae</taxon>
        <taxon>Mucilaginibacter</taxon>
    </lineage>
</organism>
<dbReference type="PANTHER" id="PTHR33446">
    <property type="entry name" value="PROTEIN TONB-RELATED"/>
    <property type="match status" value="1"/>
</dbReference>
<comment type="caution">
    <text evidence="13">The sequence shown here is derived from an EMBL/GenBank/DDBJ whole genome shotgun (WGS) entry which is preliminary data.</text>
</comment>
<evidence type="ECO:0000313" key="13">
    <source>
        <dbReference type="EMBL" id="MFD2866865.1"/>
    </source>
</evidence>
<evidence type="ECO:0000256" key="5">
    <source>
        <dbReference type="ARBA" id="ARBA00022519"/>
    </source>
</evidence>
<feature type="region of interest" description="Disordered" evidence="10">
    <location>
        <begin position="80"/>
        <end position="100"/>
    </location>
</feature>
<keyword evidence="3" id="KW-0813">Transport</keyword>
<comment type="similarity">
    <text evidence="2">Belongs to the TonB family.</text>
</comment>
<dbReference type="Pfam" id="PF03544">
    <property type="entry name" value="TonB_C"/>
    <property type="match status" value="1"/>
</dbReference>
<reference evidence="14" key="1">
    <citation type="journal article" date="2019" name="Int. J. Syst. Evol. Microbiol.">
        <title>The Global Catalogue of Microorganisms (GCM) 10K type strain sequencing project: providing services to taxonomists for standard genome sequencing and annotation.</title>
        <authorList>
            <consortium name="The Broad Institute Genomics Platform"/>
            <consortium name="The Broad Institute Genome Sequencing Center for Infectious Disease"/>
            <person name="Wu L."/>
            <person name="Ma J."/>
        </authorList>
    </citation>
    <scope>NUCLEOTIDE SEQUENCE [LARGE SCALE GENOMIC DNA]</scope>
    <source>
        <strain evidence="14">KCTC 52232</strain>
    </source>
</reference>
<name>A0ABW5XVA9_9SPHI</name>
<accession>A0ABW5XVA9</accession>
<keyword evidence="14" id="KW-1185">Reference proteome</keyword>
<dbReference type="PROSITE" id="PS52015">
    <property type="entry name" value="TONB_CTD"/>
    <property type="match status" value="1"/>
</dbReference>
<dbReference type="EMBL" id="JBHUON010000040">
    <property type="protein sequence ID" value="MFD2866865.1"/>
    <property type="molecule type" value="Genomic_DNA"/>
</dbReference>
<keyword evidence="6 11" id="KW-0812">Transmembrane</keyword>
<keyword evidence="4" id="KW-1003">Cell membrane</keyword>
<evidence type="ECO:0000313" key="14">
    <source>
        <dbReference type="Proteomes" id="UP001597601"/>
    </source>
</evidence>
<evidence type="ECO:0000259" key="12">
    <source>
        <dbReference type="PROSITE" id="PS52015"/>
    </source>
</evidence>